<accession>A0A8H5D8M3</accession>
<dbReference type="OrthoDB" id="417208at2759"/>
<dbReference type="Proteomes" id="UP000559027">
    <property type="component" value="Unassembled WGS sequence"/>
</dbReference>
<evidence type="ECO:0000256" key="4">
    <source>
        <dbReference type="ARBA" id="ARBA00034706"/>
    </source>
</evidence>
<proteinExistence type="inferred from homology"/>
<evidence type="ECO:0000256" key="5">
    <source>
        <dbReference type="ARBA" id="ARBA00034865"/>
    </source>
</evidence>
<gene>
    <name evidence="6" type="ORF">D9756_005496</name>
</gene>
<dbReference type="Gene3D" id="2.160.10.10">
    <property type="entry name" value="Hexapeptide repeat proteins"/>
    <property type="match status" value="1"/>
</dbReference>
<comment type="subcellular location">
    <subcellularLocation>
        <location evidence="1">Cytoplasm</location>
        <location evidence="1">Cytoskeleton</location>
    </subcellularLocation>
</comment>
<organism evidence="6 7">
    <name type="scientific">Leucocoprinus leucothites</name>
    <dbReference type="NCBI Taxonomy" id="201217"/>
    <lineage>
        <taxon>Eukaryota</taxon>
        <taxon>Fungi</taxon>
        <taxon>Dikarya</taxon>
        <taxon>Basidiomycota</taxon>
        <taxon>Agaricomycotina</taxon>
        <taxon>Agaricomycetes</taxon>
        <taxon>Agaricomycetidae</taxon>
        <taxon>Agaricales</taxon>
        <taxon>Agaricineae</taxon>
        <taxon>Agaricaceae</taxon>
        <taxon>Leucocoprinus</taxon>
    </lineage>
</organism>
<dbReference type="AlphaFoldDB" id="A0A8H5D8M3"/>
<dbReference type="PANTHER" id="PTHR46126">
    <property type="entry name" value="DYNACTIN SUBUNIT 5"/>
    <property type="match status" value="1"/>
</dbReference>
<evidence type="ECO:0000313" key="6">
    <source>
        <dbReference type="EMBL" id="KAF5354691.1"/>
    </source>
</evidence>
<protein>
    <recommendedName>
        <fullName evidence="5">Dynactin subunit 5</fullName>
    </recommendedName>
</protein>
<dbReference type="CDD" id="cd03359">
    <property type="entry name" value="LbH_Dynactin_5"/>
    <property type="match status" value="1"/>
</dbReference>
<sequence>MVVDFGEEGMKDAARTGSDYAPISANKNPKGRSPFLDIPHPCHYPLLSAIMDPPIYYSRSEYIETDTGNKVSRRATIAGPQNIVLGGKTIISSGAIIRGDLRRTGPGHTVVIQLGRYCLLGEGCIMRPPYKTFRGAFNYYPMKIGDHVHIGAGSVIEAATIGNHVEIGKNCIIGKFTIIKDCVKIADNTVIPPNTVIPTLAYFGGSPGHFIEDLPESTQEMVEAQSKQYYTRFQALDRQ</sequence>
<keyword evidence="2" id="KW-0963">Cytoplasm</keyword>
<evidence type="ECO:0000256" key="3">
    <source>
        <dbReference type="ARBA" id="ARBA00023212"/>
    </source>
</evidence>
<comment type="caution">
    <text evidence="6">The sequence shown here is derived from an EMBL/GenBank/DDBJ whole genome shotgun (WGS) entry which is preliminary data.</text>
</comment>
<keyword evidence="3" id="KW-0206">Cytoskeleton</keyword>
<comment type="similarity">
    <text evidence="4">Belongs to the dynactin subunits 5/6 family. Dynactin subunit 5 subfamily.</text>
</comment>
<evidence type="ECO:0000256" key="1">
    <source>
        <dbReference type="ARBA" id="ARBA00004245"/>
    </source>
</evidence>
<keyword evidence="7" id="KW-1185">Reference proteome</keyword>
<dbReference type="InterPro" id="IPR011004">
    <property type="entry name" value="Trimer_LpxA-like_sf"/>
</dbReference>
<dbReference type="Pfam" id="PF21711">
    <property type="entry name" value="DCTN5"/>
    <property type="match status" value="1"/>
</dbReference>
<dbReference type="SUPFAM" id="SSF51161">
    <property type="entry name" value="Trimeric LpxA-like enzymes"/>
    <property type="match status" value="1"/>
</dbReference>
<dbReference type="EMBL" id="JAACJO010000008">
    <property type="protein sequence ID" value="KAF5354691.1"/>
    <property type="molecule type" value="Genomic_DNA"/>
</dbReference>
<evidence type="ECO:0000313" key="7">
    <source>
        <dbReference type="Proteomes" id="UP000559027"/>
    </source>
</evidence>
<evidence type="ECO:0000256" key="2">
    <source>
        <dbReference type="ARBA" id="ARBA00022490"/>
    </source>
</evidence>
<name>A0A8H5D8M3_9AGAR</name>
<reference evidence="6 7" key="1">
    <citation type="journal article" date="2020" name="ISME J.">
        <title>Uncovering the hidden diversity of litter-decomposition mechanisms in mushroom-forming fungi.</title>
        <authorList>
            <person name="Floudas D."/>
            <person name="Bentzer J."/>
            <person name="Ahren D."/>
            <person name="Johansson T."/>
            <person name="Persson P."/>
            <person name="Tunlid A."/>
        </authorList>
    </citation>
    <scope>NUCLEOTIDE SEQUENCE [LARGE SCALE GENOMIC DNA]</scope>
    <source>
        <strain evidence="6 7">CBS 146.42</strain>
    </source>
</reference>
<dbReference type="PANTHER" id="PTHR46126:SF1">
    <property type="entry name" value="DYNACTIN SUBUNIT 5"/>
    <property type="match status" value="1"/>
</dbReference>
<dbReference type="InterPro" id="IPR047125">
    <property type="entry name" value="DCTN5"/>
</dbReference>
<dbReference type="GO" id="GO:0005869">
    <property type="term" value="C:dynactin complex"/>
    <property type="evidence" value="ECO:0007669"/>
    <property type="project" value="TreeGrafter"/>
</dbReference>